<evidence type="ECO:0000313" key="1">
    <source>
        <dbReference type="EMBL" id="OMP07780.1"/>
    </source>
</evidence>
<dbReference type="Proteomes" id="UP000188268">
    <property type="component" value="Unassembled WGS sequence"/>
</dbReference>
<name>A0A1R3KL18_COCAP</name>
<organism evidence="1 2">
    <name type="scientific">Corchorus capsularis</name>
    <name type="common">Jute</name>
    <dbReference type="NCBI Taxonomy" id="210143"/>
    <lineage>
        <taxon>Eukaryota</taxon>
        <taxon>Viridiplantae</taxon>
        <taxon>Streptophyta</taxon>
        <taxon>Embryophyta</taxon>
        <taxon>Tracheophyta</taxon>
        <taxon>Spermatophyta</taxon>
        <taxon>Magnoliopsida</taxon>
        <taxon>eudicotyledons</taxon>
        <taxon>Gunneridae</taxon>
        <taxon>Pentapetalae</taxon>
        <taxon>rosids</taxon>
        <taxon>malvids</taxon>
        <taxon>Malvales</taxon>
        <taxon>Malvaceae</taxon>
        <taxon>Grewioideae</taxon>
        <taxon>Apeibeae</taxon>
        <taxon>Corchorus</taxon>
    </lineage>
</organism>
<proteinExistence type="predicted"/>
<keyword evidence="2" id="KW-1185">Reference proteome</keyword>
<dbReference type="Gramene" id="OMP07780">
    <property type="protein sequence ID" value="OMP07780"/>
    <property type="gene ID" value="CCACVL1_01226"/>
</dbReference>
<gene>
    <name evidence="1" type="ORF">CCACVL1_01226</name>
</gene>
<dbReference type="AlphaFoldDB" id="A0A1R3KL18"/>
<comment type="caution">
    <text evidence="1">The sequence shown here is derived from an EMBL/GenBank/DDBJ whole genome shotgun (WGS) entry which is preliminary data.</text>
</comment>
<dbReference type="EMBL" id="AWWV01004192">
    <property type="protein sequence ID" value="OMP07780.1"/>
    <property type="molecule type" value="Genomic_DNA"/>
</dbReference>
<accession>A0A1R3KL18</accession>
<evidence type="ECO:0000313" key="2">
    <source>
        <dbReference type="Proteomes" id="UP000188268"/>
    </source>
</evidence>
<sequence>MARLFQKQKLVNDDPPWIRLYKPRLKLQK</sequence>
<reference evidence="1 2" key="1">
    <citation type="submission" date="2013-09" db="EMBL/GenBank/DDBJ databases">
        <title>Corchorus capsularis genome sequencing.</title>
        <authorList>
            <person name="Alam M."/>
            <person name="Haque M.S."/>
            <person name="Islam M.S."/>
            <person name="Emdad E.M."/>
            <person name="Islam M.M."/>
            <person name="Ahmed B."/>
            <person name="Halim A."/>
            <person name="Hossen Q.M.M."/>
            <person name="Hossain M.Z."/>
            <person name="Ahmed R."/>
            <person name="Khan M.M."/>
            <person name="Islam R."/>
            <person name="Rashid M.M."/>
            <person name="Khan S.A."/>
            <person name="Rahman M.S."/>
            <person name="Alam M."/>
        </authorList>
    </citation>
    <scope>NUCLEOTIDE SEQUENCE [LARGE SCALE GENOMIC DNA]</scope>
    <source>
        <strain evidence="2">cv. CVL-1</strain>
        <tissue evidence="1">Whole seedling</tissue>
    </source>
</reference>
<protein>
    <submittedName>
        <fullName evidence="1">Uncharacterized protein</fullName>
    </submittedName>
</protein>